<dbReference type="EMBL" id="JBGMEK010000015">
    <property type="protein sequence ID" value="MFA0811023.1"/>
    <property type="molecule type" value="Genomic_DNA"/>
</dbReference>
<proteinExistence type="predicted"/>
<evidence type="ECO:0000313" key="2">
    <source>
        <dbReference type="Proteomes" id="UP001569428"/>
    </source>
</evidence>
<sequence length="66" mass="7285">MEQFVLILTLALKPVSGESGASVAMAEFNSKEACEAAASEWKRQVVARYPIKMRPDHAYIALCMPK</sequence>
<name>A0ABV4NZV5_9GAMM</name>
<comment type="caution">
    <text evidence="1">The sequence shown here is derived from an EMBL/GenBank/DDBJ whole genome shotgun (WGS) entry which is preliminary data.</text>
</comment>
<reference evidence="1 2" key="1">
    <citation type="submission" date="2024-08" db="EMBL/GenBank/DDBJ databases">
        <authorList>
            <person name="Ishaq N."/>
        </authorList>
    </citation>
    <scope>NUCLEOTIDE SEQUENCE [LARGE SCALE GENOMIC DNA]</scope>
    <source>
        <strain evidence="1 2">DSM 18651</strain>
    </source>
</reference>
<organism evidence="1 2">
    <name type="scientific">Microbulbifer epialgicus</name>
    <dbReference type="NCBI Taxonomy" id="393907"/>
    <lineage>
        <taxon>Bacteria</taxon>
        <taxon>Pseudomonadati</taxon>
        <taxon>Pseudomonadota</taxon>
        <taxon>Gammaproteobacteria</taxon>
        <taxon>Cellvibrionales</taxon>
        <taxon>Microbulbiferaceae</taxon>
        <taxon>Microbulbifer</taxon>
    </lineage>
</organism>
<gene>
    <name evidence="1" type="ORF">ACCI49_08830</name>
</gene>
<keyword evidence="2" id="KW-1185">Reference proteome</keyword>
<protein>
    <submittedName>
        <fullName evidence="1">Uncharacterized protein</fullName>
    </submittedName>
</protein>
<evidence type="ECO:0000313" key="1">
    <source>
        <dbReference type="EMBL" id="MFA0811023.1"/>
    </source>
</evidence>
<dbReference type="Proteomes" id="UP001569428">
    <property type="component" value="Unassembled WGS sequence"/>
</dbReference>
<accession>A0ABV4NZV5</accession>
<dbReference type="RefSeq" id="WP_371838595.1">
    <property type="nucleotide sequence ID" value="NZ_JBGMEK010000015.1"/>
</dbReference>